<dbReference type="EMBL" id="SMFX01000001">
    <property type="protein sequence ID" value="TCK19093.1"/>
    <property type="molecule type" value="Genomic_DNA"/>
</dbReference>
<evidence type="ECO:0000313" key="1">
    <source>
        <dbReference type="EMBL" id="TCK19093.1"/>
    </source>
</evidence>
<organism evidence="1 2">
    <name type="scientific">Thiogranum longum</name>
    <dbReference type="NCBI Taxonomy" id="1537524"/>
    <lineage>
        <taxon>Bacteria</taxon>
        <taxon>Pseudomonadati</taxon>
        <taxon>Pseudomonadota</taxon>
        <taxon>Gammaproteobacteria</taxon>
        <taxon>Chromatiales</taxon>
        <taxon>Ectothiorhodospiraceae</taxon>
        <taxon>Thiogranum</taxon>
    </lineage>
</organism>
<reference evidence="1 2" key="1">
    <citation type="submission" date="2019-03" db="EMBL/GenBank/DDBJ databases">
        <title>Genomic Encyclopedia of Type Strains, Phase IV (KMG-IV): sequencing the most valuable type-strain genomes for metagenomic binning, comparative biology and taxonomic classification.</title>
        <authorList>
            <person name="Goeker M."/>
        </authorList>
    </citation>
    <scope>NUCLEOTIDE SEQUENCE [LARGE SCALE GENOMIC DNA]</scope>
    <source>
        <strain evidence="1 2">DSM 19610</strain>
    </source>
</reference>
<protein>
    <submittedName>
        <fullName evidence="1">Uncharacterized protein</fullName>
    </submittedName>
</protein>
<keyword evidence="2" id="KW-1185">Reference proteome</keyword>
<comment type="caution">
    <text evidence="1">The sequence shown here is derived from an EMBL/GenBank/DDBJ whole genome shotgun (WGS) entry which is preliminary data.</text>
</comment>
<dbReference type="Proteomes" id="UP000295707">
    <property type="component" value="Unassembled WGS sequence"/>
</dbReference>
<proteinExistence type="predicted"/>
<gene>
    <name evidence="1" type="ORF">DFR30_2387</name>
</gene>
<dbReference type="AlphaFoldDB" id="A0A4R1HEL5"/>
<accession>A0A4R1HEL5</accession>
<sequence>MGYPNPELPVFETSFNRAGHGSFPCTATDKAIAGFYQRQLDQSLDMIGLYMPHALDFEIPALVFGNAVEPGAA</sequence>
<evidence type="ECO:0000313" key="2">
    <source>
        <dbReference type="Proteomes" id="UP000295707"/>
    </source>
</evidence>
<name>A0A4R1HEL5_9GAMM</name>